<feature type="non-terminal residue" evidence="1">
    <location>
        <position position="1"/>
    </location>
</feature>
<comment type="caution">
    <text evidence="1">The sequence shown here is derived from an EMBL/GenBank/DDBJ whole genome shotgun (WGS) entry which is preliminary data.</text>
</comment>
<gene>
    <name evidence="1" type="ORF">KUCAC02_021618</name>
</gene>
<evidence type="ECO:0000313" key="2">
    <source>
        <dbReference type="Proteomes" id="UP001057452"/>
    </source>
</evidence>
<proteinExistence type="predicted"/>
<protein>
    <submittedName>
        <fullName evidence="1">Uncharacterized protein</fullName>
    </submittedName>
</protein>
<sequence>VIMPPRLELPAAPNSLTENRYEQVEQKPTLTTPRVLSHFALVAFWFTSPRSPRSGGRYHDSNEEGNPCG</sequence>
<organism evidence="1 2">
    <name type="scientific">Chaenocephalus aceratus</name>
    <name type="common">Blackfin icefish</name>
    <name type="synonym">Chaenichthys aceratus</name>
    <dbReference type="NCBI Taxonomy" id="36190"/>
    <lineage>
        <taxon>Eukaryota</taxon>
        <taxon>Metazoa</taxon>
        <taxon>Chordata</taxon>
        <taxon>Craniata</taxon>
        <taxon>Vertebrata</taxon>
        <taxon>Euteleostomi</taxon>
        <taxon>Actinopterygii</taxon>
        <taxon>Neopterygii</taxon>
        <taxon>Teleostei</taxon>
        <taxon>Neoteleostei</taxon>
        <taxon>Acanthomorphata</taxon>
        <taxon>Eupercaria</taxon>
        <taxon>Perciformes</taxon>
        <taxon>Notothenioidei</taxon>
        <taxon>Channichthyidae</taxon>
        <taxon>Chaenocephalus</taxon>
    </lineage>
</organism>
<feature type="non-terminal residue" evidence="1">
    <location>
        <position position="69"/>
    </location>
</feature>
<accession>A0ACB9XI76</accession>
<name>A0ACB9XI76_CHAAC</name>
<keyword evidence="2" id="KW-1185">Reference proteome</keyword>
<dbReference type="EMBL" id="CM043790">
    <property type="protein sequence ID" value="KAI4825959.1"/>
    <property type="molecule type" value="Genomic_DNA"/>
</dbReference>
<dbReference type="Proteomes" id="UP001057452">
    <property type="component" value="Chromosome 6"/>
</dbReference>
<evidence type="ECO:0000313" key="1">
    <source>
        <dbReference type="EMBL" id="KAI4825959.1"/>
    </source>
</evidence>
<reference evidence="1" key="1">
    <citation type="submission" date="2022-05" db="EMBL/GenBank/DDBJ databases">
        <title>Chromosome-level genome of Chaenocephalus aceratus.</title>
        <authorList>
            <person name="Park H."/>
        </authorList>
    </citation>
    <scope>NUCLEOTIDE SEQUENCE</scope>
    <source>
        <strain evidence="1">KU_202001</strain>
    </source>
</reference>